<organism evidence="1">
    <name type="scientific">Ignisphaera aggregans</name>
    <dbReference type="NCBI Taxonomy" id="334771"/>
    <lineage>
        <taxon>Archaea</taxon>
        <taxon>Thermoproteota</taxon>
        <taxon>Thermoprotei</taxon>
        <taxon>Desulfurococcales</taxon>
        <taxon>Desulfurococcaceae</taxon>
        <taxon>Ignisphaera</taxon>
    </lineage>
</organism>
<gene>
    <name evidence="1" type="ORF">ENV14_02335</name>
</gene>
<accession>A0A7C4FD93</accession>
<name>A0A7C4FD93_9CREN</name>
<proteinExistence type="predicted"/>
<sequence>MPHYLKLSKFSGEVLVKRQKPLDFNSNRIDVNKVFKVLDVVERVSRTISLGVLRDYRSYIWLTKYWVHWSRRNLENIFKLIL</sequence>
<reference evidence="1" key="1">
    <citation type="journal article" date="2020" name="mSystems">
        <title>Genome- and Community-Level Interaction Insights into Carbon Utilization and Element Cycling Functions of Hydrothermarchaeota in Hydrothermal Sediment.</title>
        <authorList>
            <person name="Zhou Z."/>
            <person name="Liu Y."/>
            <person name="Xu W."/>
            <person name="Pan J."/>
            <person name="Luo Z.H."/>
            <person name="Li M."/>
        </authorList>
    </citation>
    <scope>NUCLEOTIDE SEQUENCE [LARGE SCALE GENOMIC DNA]</scope>
    <source>
        <strain evidence="1">SpSt-732</strain>
    </source>
</reference>
<dbReference type="EMBL" id="DTFF01000020">
    <property type="protein sequence ID" value="HGI87224.1"/>
    <property type="molecule type" value="Genomic_DNA"/>
</dbReference>
<evidence type="ECO:0000313" key="1">
    <source>
        <dbReference type="EMBL" id="HGI87224.1"/>
    </source>
</evidence>
<comment type="caution">
    <text evidence="1">The sequence shown here is derived from an EMBL/GenBank/DDBJ whole genome shotgun (WGS) entry which is preliminary data.</text>
</comment>
<protein>
    <submittedName>
        <fullName evidence="1">Uncharacterized protein</fullName>
    </submittedName>
</protein>
<dbReference type="AlphaFoldDB" id="A0A7C4FD93"/>